<dbReference type="Pfam" id="PF04828">
    <property type="entry name" value="GFA"/>
    <property type="match status" value="1"/>
</dbReference>
<comment type="similarity">
    <text evidence="1">Belongs to the Gfa family.</text>
</comment>
<dbReference type="PANTHER" id="PTHR33337:SF40">
    <property type="entry name" value="CENP-V_GFA DOMAIN-CONTAINING PROTEIN-RELATED"/>
    <property type="match status" value="1"/>
</dbReference>
<accession>A0ABS7U0N2</accession>
<dbReference type="Proteomes" id="UP001139031">
    <property type="component" value="Unassembled WGS sequence"/>
</dbReference>
<feature type="domain" description="CENP-V/GFA" evidence="5">
    <location>
        <begin position="12"/>
        <end position="126"/>
    </location>
</feature>
<protein>
    <submittedName>
        <fullName evidence="6">GFA family protein</fullName>
    </submittedName>
</protein>
<evidence type="ECO:0000256" key="3">
    <source>
        <dbReference type="ARBA" id="ARBA00022833"/>
    </source>
</evidence>
<gene>
    <name evidence="6" type="ORF">K7C98_32640</name>
</gene>
<proteinExistence type="inferred from homology"/>
<dbReference type="Gene3D" id="3.90.1590.10">
    <property type="entry name" value="glutathione-dependent formaldehyde- activating enzyme (gfa)"/>
    <property type="match status" value="1"/>
</dbReference>
<keyword evidence="7" id="KW-1185">Reference proteome</keyword>
<name>A0ABS7U0N2_9BACT</name>
<organism evidence="6 7">
    <name type="scientific">Nannocystis pusilla</name>
    <dbReference type="NCBI Taxonomy" id="889268"/>
    <lineage>
        <taxon>Bacteria</taxon>
        <taxon>Pseudomonadati</taxon>
        <taxon>Myxococcota</taxon>
        <taxon>Polyangia</taxon>
        <taxon>Nannocystales</taxon>
        <taxon>Nannocystaceae</taxon>
        <taxon>Nannocystis</taxon>
    </lineage>
</organism>
<reference evidence="6" key="1">
    <citation type="submission" date="2021-08" db="EMBL/GenBank/DDBJ databases">
        <authorList>
            <person name="Stevens D.C."/>
        </authorList>
    </citation>
    <scope>NUCLEOTIDE SEQUENCE</scope>
    <source>
        <strain evidence="6">DSM 53165</strain>
    </source>
</reference>
<evidence type="ECO:0000256" key="2">
    <source>
        <dbReference type="ARBA" id="ARBA00022723"/>
    </source>
</evidence>
<evidence type="ECO:0000313" key="7">
    <source>
        <dbReference type="Proteomes" id="UP001139031"/>
    </source>
</evidence>
<keyword evidence="4" id="KW-0456">Lyase</keyword>
<dbReference type="InterPro" id="IPR006913">
    <property type="entry name" value="CENP-V/GFA"/>
</dbReference>
<dbReference type="PANTHER" id="PTHR33337">
    <property type="entry name" value="GFA DOMAIN-CONTAINING PROTEIN"/>
    <property type="match status" value="1"/>
</dbReference>
<dbReference type="EMBL" id="JAIRAU010000045">
    <property type="protein sequence ID" value="MBZ5714006.1"/>
    <property type="molecule type" value="Genomic_DNA"/>
</dbReference>
<dbReference type="RefSeq" id="WP_224195741.1">
    <property type="nucleotide sequence ID" value="NZ_JAIRAU010000045.1"/>
</dbReference>
<evidence type="ECO:0000256" key="1">
    <source>
        <dbReference type="ARBA" id="ARBA00005495"/>
    </source>
</evidence>
<comment type="caution">
    <text evidence="6">The sequence shown here is derived from an EMBL/GenBank/DDBJ whole genome shotgun (WGS) entry which is preliminary data.</text>
</comment>
<dbReference type="SUPFAM" id="SSF51316">
    <property type="entry name" value="Mss4-like"/>
    <property type="match status" value="1"/>
</dbReference>
<dbReference type="InterPro" id="IPR011057">
    <property type="entry name" value="Mss4-like_sf"/>
</dbReference>
<keyword evidence="3" id="KW-0862">Zinc</keyword>
<dbReference type="PROSITE" id="PS51891">
    <property type="entry name" value="CENP_V_GFA"/>
    <property type="match status" value="1"/>
</dbReference>
<evidence type="ECO:0000313" key="6">
    <source>
        <dbReference type="EMBL" id="MBZ5714006.1"/>
    </source>
</evidence>
<sequence>MDDTTNDWKLPWTGGCRCDRVRFRVTTPPLVTMACHCRGCQRMAASAFSLSLLLLSAGFEVTAGEPVIGGLHGPNRHFHCPHCKSWLFGRPHGIDHLVVLRPTMLDEHAWFVPFMETGTAEKLPWVTTPAVYSFPDLPPPEQYAPIMQDFAVRGARPS</sequence>
<evidence type="ECO:0000256" key="4">
    <source>
        <dbReference type="ARBA" id="ARBA00023239"/>
    </source>
</evidence>
<evidence type="ECO:0000259" key="5">
    <source>
        <dbReference type="PROSITE" id="PS51891"/>
    </source>
</evidence>
<keyword evidence="2" id="KW-0479">Metal-binding</keyword>